<dbReference type="GeneID" id="27335422"/>
<feature type="transmembrane region" description="Helical" evidence="8">
    <location>
        <begin position="528"/>
        <end position="545"/>
    </location>
</feature>
<evidence type="ECO:0000256" key="1">
    <source>
        <dbReference type="ARBA" id="ARBA00004141"/>
    </source>
</evidence>
<dbReference type="PANTHER" id="PTHR43731">
    <property type="entry name" value="RHOMBOID PROTEASE"/>
    <property type="match status" value="1"/>
</dbReference>
<keyword evidence="11" id="KW-1185">Reference proteome</keyword>
<feature type="transmembrane region" description="Helical" evidence="8">
    <location>
        <begin position="318"/>
        <end position="336"/>
    </location>
</feature>
<keyword evidence="3 8" id="KW-0812">Transmembrane</keyword>
<dbReference type="GO" id="GO:0016020">
    <property type="term" value="C:membrane"/>
    <property type="evidence" value="ECO:0007669"/>
    <property type="project" value="UniProtKB-SubCell"/>
</dbReference>
<name>A0A0D1ZK02_9EURO</name>
<dbReference type="GO" id="GO:0006465">
    <property type="term" value="P:signal peptide processing"/>
    <property type="evidence" value="ECO:0007669"/>
    <property type="project" value="TreeGrafter"/>
</dbReference>
<dbReference type="RefSeq" id="XP_016233368.1">
    <property type="nucleotide sequence ID" value="XM_016382665.1"/>
</dbReference>
<accession>A0A0D1ZK02</accession>
<keyword evidence="4" id="KW-0378">Hydrolase</keyword>
<dbReference type="PANTHER" id="PTHR43731:SF14">
    <property type="entry name" value="PRESENILIN-ASSOCIATED RHOMBOID-LIKE PROTEIN, MITOCHONDRIAL"/>
    <property type="match status" value="1"/>
</dbReference>
<dbReference type="InterPro" id="IPR022764">
    <property type="entry name" value="Peptidase_S54_rhomboid_dom"/>
</dbReference>
<keyword evidence="6 8" id="KW-0472">Membrane</keyword>
<feature type="transmembrane region" description="Helical" evidence="8">
    <location>
        <begin position="348"/>
        <end position="372"/>
    </location>
</feature>
<protein>
    <recommendedName>
        <fullName evidence="9">Peptidase S54 rhomboid domain-containing protein</fullName>
    </recommendedName>
</protein>
<evidence type="ECO:0000256" key="3">
    <source>
        <dbReference type="ARBA" id="ARBA00022692"/>
    </source>
</evidence>
<dbReference type="SUPFAM" id="SSF144091">
    <property type="entry name" value="Rhomboid-like"/>
    <property type="match status" value="1"/>
</dbReference>
<dbReference type="Pfam" id="PF01694">
    <property type="entry name" value="Rhomboid"/>
    <property type="match status" value="1"/>
</dbReference>
<dbReference type="Gene3D" id="1.20.1540.10">
    <property type="entry name" value="Rhomboid-like"/>
    <property type="match status" value="1"/>
</dbReference>
<keyword evidence="5 8" id="KW-1133">Transmembrane helix</keyword>
<dbReference type="AlphaFoldDB" id="A0A0D1ZK02"/>
<evidence type="ECO:0000313" key="11">
    <source>
        <dbReference type="Proteomes" id="UP000053328"/>
    </source>
</evidence>
<sequence length="570" mass="64324">MSNAGTIALRLTRRGLQQSTCIRPRGDTVGLRSLQPALFDSATYPRGSVLACVRPRCHQYSQGRQFGHSAQSNFRPSLAAQILKPYGSGKKPEQGLRFQDGELDSQELIGIFGRRGPPPAIANYLLRILHGRRYDGTLDLPLPEDLERALSKYPTAFEDGLNWLRQAYPIDEDEAILARLEREEHPLERDNPSELLQRGQNLRFYRGPQSGHYQAKLSEKEGDVYGVSELERIRAENEAKFQREEEELQSQIDERMSKFHEEQTRAVAQRPEQGLESAKEVRPPNSFEKWVLKAQNRAQSKLTLESPEVAQQSAGRRLFPSLILTSLVAGGCFLYTQYWHRPKQSERFFPDLSLSVATIGGLLAVNVAVFLAWRMPPFWAALNKFFIIVPAYPYAFSMLGSLVSHQKLGHLLANMIPLVIFGLPLHEEVGRATFLAMFLSSGILGSFGSLARHTFQKVFVTTTLGASGCVYGVVSAYLWLHQDDRFSIMFLPKDLAEQLSFDGRSLLIALGALQVFGSLRPVKKIDYFDHLIGMAVGVVSAWWWQNNKEKNGGFTKKFQNWWKVTFSGSK</sequence>
<evidence type="ECO:0000313" key="10">
    <source>
        <dbReference type="EMBL" id="KIW13152.1"/>
    </source>
</evidence>
<keyword evidence="7" id="KW-0175">Coiled coil</keyword>
<dbReference type="HOGENOM" id="CLU_026938_0_0_1"/>
<dbReference type="InterPro" id="IPR050925">
    <property type="entry name" value="Rhomboid_protease_S54"/>
</dbReference>
<proteinExistence type="inferred from homology"/>
<feature type="transmembrane region" description="Helical" evidence="8">
    <location>
        <begin position="432"/>
        <end position="451"/>
    </location>
</feature>
<evidence type="ECO:0000256" key="5">
    <source>
        <dbReference type="ARBA" id="ARBA00022989"/>
    </source>
</evidence>
<dbReference type="OrthoDB" id="10260614at2759"/>
<organism evidence="10 11">
    <name type="scientific">Exophiala spinifera</name>
    <dbReference type="NCBI Taxonomy" id="91928"/>
    <lineage>
        <taxon>Eukaryota</taxon>
        <taxon>Fungi</taxon>
        <taxon>Dikarya</taxon>
        <taxon>Ascomycota</taxon>
        <taxon>Pezizomycotina</taxon>
        <taxon>Eurotiomycetes</taxon>
        <taxon>Chaetothyriomycetidae</taxon>
        <taxon>Chaetothyriales</taxon>
        <taxon>Herpotrichiellaceae</taxon>
        <taxon>Exophiala</taxon>
    </lineage>
</organism>
<evidence type="ECO:0000256" key="7">
    <source>
        <dbReference type="SAM" id="Coils"/>
    </source>
</evidence>
<feature type="domain" description="Peptidase S54 rhomboid" evidence="9">
    <location>
        <begin position="398"/>
        <end position="542"/>
    </location>
</feature>
<dbReference type="EMBL" id="KN847497">
    <property type="protein sequence ID" value="KIW13152.1"/>
    <property type="molecule type" value="Genomic_DNA"/>
</dbReference>
<feature type="transmembrane region" description="Helical" evidence="8">
    <location>
        <begin position="458"/>
        <end position="479"/>
    </location>
</feature>
<feature type="transmembrane region" description="Helical" evidence="8">
    <location>
        <begin position="378"/>
        <end position="396"/>
    </location>
</feature>
<evidence type="ECO:0000256" key="6">
    <source>
        <dbReference type="ARBA" id="ARBA00023136"/>
    </source>
</evidence>
<feature type="coiled-coil region" evidence="7">
    <location>
        <begin position="227"/>
        <end position="254"/>
    </location>
</feature>
<comment type="similarity">
    <text evidence="2">Belongs to the peptidase S54 family.</text>
</comment>
<comment type="subcellular location">
    <subcellularLocation>
        <location evidence="1">Membrane</location>
        <topology evidence="1">Multi-pass membrane protein</topology>
    </subcellularLocation>
</comment>
<evidence type="ECO:0000256" key="4">
    <source>
        <dbReference type="ARBA" id="ARBA00022801"/>
    </source>
</evidence>
<dbReference type="InterPro" id="IPR035952">
    <property type="entry name" value="Rhomboid-like_sf"/>
</dbReference>
<reference evidence="10 11" key="1">
    <citation type="submission" date="2015-01" db="EMBL/GenBank/DDBJ databases">
        <title>The Genome Sequence of Exophiala spinifera CBS89968.</title>
        <authorList>
            <consortium name="The Broad Institute Genomics Platform"/>
            <person name="Cuomo C."/>
            <person name="de Hoog S."/>
            <person name="Gorbushina A."/>
            <person name="Stielow B."/>
            <person name="Teixiera M."/>
            <person name="Abouelleil A."/>
            <person name="Chapman S.B."/>
            <person name="Priest M."/>
            <person name="Young S.K."/>
            <person name="Wortman J."/>
            <person name="Nusbaum C."/>
            <person name="Birren B."/>
        </authorList>
    </citation>
    <scope>NUCLEOTIDE SEQUENCE [LARGE SCALE GENOMIC DNA]</scope>
    <source>
        <strain evidence="10 11">CBS 89968</strain>
    </source>
</reference>
<dbReference type="Proteomes" id="UP000053328">
    <property type="component" value="Unassembled WGS sequence"/>
</dbReference>
<evidence type="ECO:0000256" key="8">
    <source>
        <dbReference type="SAM" id="Phobius"/>
    </source>
</evidence>
<evidence type="ECO:0000256" key="2">
    <source>
        <dbReference type="ARBA" id="ARBA00009045"/>
    </source>
</evidence>
<dbReference type="GO" id="GO:0004252">
    <property type="term" value="F:serine-type endopeptidase activity"/>
    <property type="evidence" value="ECO:0007669"/>
    <property type="project" value="InterPro"/>
</dbReference>
<dbReference type="STRING" id="91928.A0A0D1ZK02"/>
<dbReference type="VEuPathDB" id="FungiDB:PV08_08339"/>
<gene>
    <name evidence="10" type="ORF">PV08_08339</name>
</gene>
<evidence type="ECO:0000259" key="9">
    <source>
        <dbReference type="Pfam" id="PF01694"/>
    </source>
</evidence>